<feature type="domain" description="CFAP65 fourth Ig-like" evidence="2">
    <location>
        <begin position="225"/>
        <end position="315"/>
    </location>
</feature>
<dbReference type="InterPro" id="IPR056344">
    <property type="entry name" value="Ig_CFAP65-like_9th"/>
</dbReference>
<evidence type="ECO:0000313" key="6">
    <source>
        <dbReference type="Proteomes" id="UP000187209"/>
    </source>
</evidence>
<dbReference type="PANTHER" id="PTHR46127">
    <property type="entry name" value="CILIA- AND FLAGELLA-ASSOCIATED PROTEIN 65"/>
    <property type="match status" value="1"/>
</dbReference>
<feature type="domain" description="CFAP65-like ninth Ig-like" evidence="3">
    <location>
        <begin position="897"/>
        <end position="1073"/>
    </location>
</feature>
<dbReference type="Proteomes" id="UP000187209">
    <property type="component" value="Unassembled WGS sequence"/>
</dbReference>
<sequence>MEGPSSITACIPEALDFGFCPIFEETSKVIILQNPKSKNPSKINIINSSPFVITPASAVVPGRGKLEVTITYIPKEANVVVATVIFQVQNEPDKVLKLSAIGKYSYITLNKYTFHFGELLIGQSDTKNLVIKNQSSVSSTFHLEEDNDIQSLSAEWSDSSFSFDYITGMIPAGGTFLVKIKFTPTIVNCLSSKNYIIKTESGNSQRFAVLGSGVGLQVALSSRVCNFGEVRANNSTSRLVTLENKSDMQCSFKFFTDSASVFVFNKTEGVINAKSNTRLVIYFGPKETVSYYQRVFCVVKNHMVLYIDLIGTCYDILQRPMPLSQKDIEAFRSHVLMGSIHKLVETAPSLMNQPIENVFAVSAEIPMDEPNQIALHKEMFQELKDRMVAISEESIDFGFTYSGRTSEGRNLVVSNRLPFPVFVMWMIIGETQPADDKSTSFSVRPTTMTIPAESTGNFLAYFSPSSPGSYFFQYLTCQVYIKRNKMKEIDELGRMSTSQTYGKDSLSILTIPPIPLIVPVVGHSFPSNYQTFIPEIKVSPSKKIKFPPCSPGDTMYQSLQIFNQADTPCYYKTIADPAGIFKVFPAVGFILPKTFTIIALEFKPKVPQNYKFLLKFLMNHANTALIKIALEGVCSDPSIFIDNEAKIFYPPLFTGVSSKQKVGVLNSSHIAIDFNIEIPDKHREELTVEPFSGTMYPHEKISAEFTFTPLHEKNYRFNVPIRIKRVIDMAQDANFVGYFNPGSGKYMHNLRQDPLEKVYMITVIGTGGTGVVQMSPKNIDFKTVSVGFSDLKSFTLSNISNCAIYVKLVIVPKDPELKDDHAIKEIISSSFIFDFKEGILAANSNQKVNLRFVPNCRSQRDYYITCMAKQSFPNAAIKETPLNEDSRIELSAHGDFPVITILDLRNKFISPSILWKQFNLKNTIKTILSPLTNVEIKFNNAEIAQNLVQERLSHFEWDFGKLNYSRNAEPKKMRLTLQNIGGVKASFKFVFPDDNKLEKEAWADTGDPEPAVALEEHILELKIFEIKPKEFSLEIGEKIDVELRYNSAEIGQHSLNIFFQIIHGKPIVITLKGETLQQKRGFLELRHNKFEFEPQPIGLGVGITQPIELRNVGDNKVTYEVDTTSLTAFTKSNYEFSIFEIQNKEGSVEANELGYIFINFKPLEGKVYKATLPIIVRERNTVIQTLQLDIEGKGYHAIKEAKPIITSIFEGLPLCRNSFLPDSSQVGFTVEEISFGKVAYGIPCSRVVIIYNKNPSLEFKFNFKDTEIICGDDLILDPLSGTVSPGSQIPIKLTLTSNRIPTIYEGELECMVTWESTSKAAGKSNSRKVLDGKESSQTESIFLRIRKECFVDKSPMEIVDSEPELLKNIFHEAISSVISEESVYSMLDSLNVKPRTVMATLSNNPPPSLTELRSLEDIVERDEKECEPEYSSNRLFLMDEFKELSYIILENTLFNIISEAVYQESDLCSIGKTYIRVKPTID</sequence>
<dbReference type="Pfam" id="PF24291">
    <property type="entry name" value="Ig_CFAP65"/>
    <property type="match status" value="1"/>
</dbReference>
<dbReference type="Gene3D" id="2.60.40.10">
    <property type="entry name" value="Immunoglobulins"/>
    <property type="match status" value="10"/>
</dbReference>
<dbReference type="InterPro" id="IPR057470">
    <property type="entry name" value="Ig_CFAP65_7th"/>
</dbReference>
<dbReference type="Pfam" id="PF24507">
    <property type="entry name" value="Ig_CFAP65_4th"/>
    <property type="match status" value="1"/>
</dbReference>
<feature type="domain" description="CFAP65 tenth Ig-like" evidence="1">
    <location>
        <begin position="1087"/>
        <end position="1197"/>
    </location>
</feature>
<dbReference type="InterPro" id="IPR058536">
    <property type="entry name" value="Ig_CFAP65_4th"/>
</dbReference>
<evidence type="ECO:0000259" key="3">
    <source>
        <dbReference type="Pfam" id="PF24816"/>
    </source>
</evidence>
<keyword evidence="6" id="KW-1185">Reference proteome</keyword>
<name>A0A1R2BHX7_9CILI</name>
<dbReference type="InterPro" id="IPR008962">
    <property type="entry name" value="PapD-like_sf"/>
</dbReference>
<dbReference type="InterPro" id="IPR052614">
    <property type="entry name" value="CFAP65"/>
</dbReference>
<dbReference type="Pfam" id="PF25249">
    <property type="entry name" value="Ig_CFAP65_7th"/>
    <property type="match status" value="1"/>
</dbReference>
<evidence type="ECO:0000313" key="5">
    <source>
        <dbReference type="EMBL" id="OMJ76387.1"/>
    </source>
</evidence>
<evidence type="ECO:0000259" key="2">
    <source>
        <dbReference type="Pfam" id="PF24507"/>
    </source>
</evidence>
<dbReference type="GO" id="GO:0031514">
    <property type="term" value="C:motile cilium"/>
    <property type="evidence" value="ECO:0007669"/>
    <property type="project" value="UniProtKB-SubCell"/>
</dbReference>
<evidence type="ECO:0000259" key="1">
    <source>
        <dbReference type="Pfam" id="PF24291"/>
    </source>
</evidence>
<reference evidence="5 6" key="1">
    <citation type="submission" date="2016-11" db="EMBL/GenBank/DDBJ databases">
        <title>The macronuclear genome of Stentor coeruleus: a giant cell with tiny introns.</title>
        <authorList>
            <person name="Slabodnick M."/>
            <person name="Ruby J.G."/>
            <person name="Reiff S.B."/>
            <person name="Swart E.C."/>
            <person name="Gosai S."/>
            <person name="Prabakaran S."/>
            <person name="Witkowska E."/>
            <person name="Larue G.E."/>
            <person name="Fisher S."/>
            <person name="Freeman R.M."/>
            <person name="Gunawardena J."/>
            <person name="Chu W."/>
            <person name="Stover N.A."/>
            <person name="Gregory B.D."/>
            <person name="Nowacki M."/>
            <person name="Derisi J."/>
            <person name="Roy S.W."/>
            <person name="Marshall W.F."/>
            <person name="Sood P."/>
        </authorList>
    </citation>
    <scope>NUCLEOTIDE SEQUENCE [LARGE SCALE GENOMIC DNA]</scope>
    <source>
        <strain evidence="5">WM001</strain>
    </source>
</reference>
<dbReference type="InterPro" id="IPR013783">
    <property type="entry name" value="Ig-like_fold"/>
</dbReference>
<dbReference type="EMBL" id="MPUH01000634">
    <property type="protein sequence ID" value="OMJ76387.1"/>
    <property type="molecule type" value="Genomic_DNA"/>
</dbReference>
<protein>
    <recommendedName>
        <fullName evidence="7">MSP domain-containing protein</fullName>
    </recommendedName>
</protein>
<dbReference type="Pfam" id="PF24816">
    <property type="entry name" value="Ig_CFAP65__9th"/>
    <property type="match status" value="1"/>
</dbReference>
<comment type="caution">
    <text evidence="5">The sequence shown here is derived from an EMBL/GenBank/DDBJ whole genome shotgun (WGS) entry which is preliminary data.</text>
</comment>
<proteinExistence type="predicted"/>
<dbReference type="SUPFAM" id="SSF49354">
    <property type="entry name" value="PapD-like"/>
    <property type="match status" value="1"/>
</dbReference>
<evidence type="ECO:0000259" key="4">
    <source>
        <dbReference type="Pfam" id="PF25249"/>
    </source>
</evidence>
<dbReference type="GO" id="GO:0005737">
    <property type="term" value="C:cytoplasm"/>
    <property type="evidence" value="ECO:0007669"/>
    <property type="project" value="UniProtKB-SubCell"/>
</dbReference>
<feature type="domain" description="CFAP65 seventh Ig-like" evidence="4">
    <location>
        <begin position="644"/>
        <end position="725"/>
    </location>
</feature>
<accession>A0A1R2BHX7</accession>
<organism evidence="5 6">
    <name type="scientific">Stentor coeruleus</name>
    <dbReference type="NCBI Taxonomy" id="5963"/>
    <lineage>
        <taxon>Eukaryota</taxon>
        <taxon>Sar</taxon>
        <taxon>Alveolata</taxon>
        <taxon>Ciliophora</taxon>
        <taxon>Postciliodesmatophora</taxon>
        <taxon>Heterotrichea</taxon>
        <taxon>Heterotrichida</taxon>
        <taxon>Stentoridae</taxon>
        <taxon>Stentor</taxon>
    </lineage>
</organism>
<dbReference type="OrthoDB" id="415597at2759"/>
<dbReference type="InterPro" id="IPR056305">
    <property type="entry name" value="Ig_CFAP65_10th"/>
</dbReference>
<evidence type="ECO:0008006" key="7">
    <source>
        <dbReference type="Google" id="ProtNLM"/>
    </source>
</evidence>
<gene>
    <name evidence="5" type="ORF">SteCoe_24255</name>
</gene>
<dbReference type="PANTHER" id="PTHR46127:SF1">
    <property type="entry name" value="CILIA- AND FLAGELLA-ASSOCIATED PROTEIN 65"/>
    <property type="match status" value="1"/>
</dbReference>